<evidence type="ECO:0000313" key="18">
    <source>
        <dbReference type="Proteomes" id="UP000249005"/>
    </source>
</evidence>
<dbReference type="Gene3D" id="1.10.287.130">
    <property type="match status" value="1"/>
</dbReference>
<feature type="transmembrane region" description="Helical" evidence="14">
    <location>
        <begin position="6"/>
        <end position="31"/>
    </location>
</feature>
<dbReference type="InterPro" id="IPR003660">
    <property type="entry name" value="HAMP_dom"/>
</dbReference>
<dbReference type="PROSITE" id="PS50885">
    <property type="entry name" value="HAMP"/>
    <property type="match status" value="1"/>
</dbReference>
<evidence type="ECO:0000256" key="3">
    <source>
        <dbReference type="ARBA" id="ARBA00012438"/>
    </source>
</evidence>
<comment type="subcellular location">
    <subcellularLocation>
        <location evidence="2">Cell membrane</location>
        <topology evidence="2">Multi-pass membrane protein</topology>
    </subcellularLocation>
</comment>
<dbReference type="Pfam" id="PF02518">
    <property type="entry name" value="HATPase_c"/>
    <property type="match status" value="1"/>
</dbReference>
<dbReference type="GO" id="GO:0005524">
    <property type="term" value="F:ATP binding"/>
    <property type="evidence" value="ECO:0007669"/>
    <property type="project" value="UniProtKB-KW"/>
</dbReference>
<dbReference type="SUPFAM" id="SSF158472">
    <property type="entry name" value="HAMP domain-like"/>
    <property type="match status" value="1"/>
</dbReference>
<dbReference type="InterPro" id="IPR005467">
    <property type="entry name" value="His_kinase_dom"/>
</dbReference>
<dbReference type="PANTHER" id="PTHR45528:SF1">
    <property type="entry name" value="SENSOR HISTIDINE KINASE CPXA"/>
    <property type="match status" value="1"/>
</dbReference>
<evidence type="ECO:0000256" key="14">
    <source>
        <dbReference type="SAM" id="Phobius"/>
    </source>
</evidence>
<keyword evidence="4" id="KW-1003">Cell membrane</keyword>
<evidence type="ECO:0000259" key="16">
    <source>
        <dbReference type="PROSITE" id="PS50885"/>
    </source>
</evidence>
<protein>
    <recommendedName>
        <fullName evidence="3">histidine kinase</fullName>
        <ecNumber evidence="3">2.7.13.3</ecNumber>
    </recommendedName>
</protein>
<dbReference type="RefSeq" id="WP_111739583.1">
    <property type="nucleotide sequence ID" value="NZ_LR698987.1"/>
</dbReference>
<evidence type="ECO:0000256" key="1">
    <source>
        <dbReference type="ARBA" id="ARBA00000085"/>
    </source>
</evidence>
<name>A0A2X4UND8_9GAMM</name>
<dbReference type="GO" id="GO:0005886">
    <property type="term" value="C:plasma membrane"/>
    <property type="evidence" value="ECO:0007669"/>
    <property type="project" value="UniProtKB-SubCell"/>
</dbReference>
<dbReference type="SMART" id="SM00304">
    <property type="entry name" value="HAMP"/>
    <property type="match status" value="1"/>
</dbReference>
<accession>A0A2X4UND8</accession>
<evidence type="ECO:0000313" key="17">
    <source>
        <dbReference type="EMBL" id="SQI37158.1"/>
    </source>
</evidence>
<dbReference type="PRINTS" id="PR00344">
    <property type="entry name" value="BCTRLSENSOR"/>
</dbReference>
<keyword evidence="9" id="KW-0418">Kinase</keyword>
<dbReference type="SMART" id="SM00387">
    <property type="entry name" value="HATPase_c"/>
    <property type="match status" value="1"/>
</dbReference>
<feature type="domain" description="HAMP" evidence="16">
    <location>
        <begin position="166"/>
        <end position="221"/>
    </location>
</feature>
<evidence type="ECO:0000256" key="8">
    <source>
        <dbReference type="ARBA" id="ARBA00022741"/>
    </source>
</evidence>
<dbReference type="CDD" id="cd06225">
    <property type="entry name" value="HAMP"/>
    <property type="match status" value="1"/>
</dbReference>
<dbReference type="InterPro" id="IPR050398">
    <property type="entry name" value="HssS/ArlS-like"/>
</dbReference>
<dbReference type="EMBL" id="LS483470">
    <property type="protein sequence ID" value="SQI37158.1"/>
    <property type="molecule type" value="Genomic_DNA"/>
</dbReference>
<keyword evidence="18" id="KW-1185">Reference proteome</keyword>
<dbReference type="InterPro" id="IPR003661">
    <property type="entry name" value="HisK_dim/P_dom"/>
</dbReference>
<feature type="transmembrane region" description="Helical" evidence="14">
    <location>
        <begin position="140"/>
        <end position="166"/>
    </location>
</feature>
<sequence>MRRSLFWKILVGFWITFIVITQAVWLVFYYYASQKEPFENRIANRIVSLQFTSAVSVLETEGLDGLNRMTSGWPAVDQRHIAIIPLKVPLTQRAGPMSMIPLTDDVRLEHVKGGDGRYYLLKYDVEALRKEYRPNRSGRVLIFNMPTPLLVLGGIGGFLFSALLAWNLTRPMRQMRSGFDRVAQGDLDVRLYPVMKNRRDELGDMARDFDSMVERLKLLVGAREALLHDVSHELRTPLARLQLAIGLARQNPQNVENELKRIELESERLDKMIGELLTLSRTDAAGISDEEYFDLYGLLEAVVSDVTYEAQVPGVDIVLHANPQAQEMSTVKGNSELMRRAVENIIRNALRFSKQGQKIEVELFYEEGELLIQVNDRGPGVDEDKLSSIFDPFVRVKSASSGKGYGLGLAIARKVVNAHGGAIEAKNRQPHGLSIGIRLPAWQG</sequence>
<dbReference type="GO" id="GO:0000155">
    <property type="term" value="F:phosphorelay sensor kinase activity"/>
    <property type="evidence" value="ECO:0007669"/>
    <property type="project" value="InterPro"/>
</dbReference>
<dbReference type="SMART" id="SM00388">
    <property type="entry name" value="HisKA"/>
    <property type="match status" value="1"/>
</dbReference>
<dbReference type="PROSITE" id="PS50109">
    <property type="entry name" value="HIS_KIN"/>
    <property type="match status" value="1"/>
</dbReference>
<dbReference type="InterPro" id="IPR036890">
    <property type="entry name" value="HATPase_C_sf"/>
</dbReference>
<dbReference type="AlphaFoldDB" id="A0A2X4UND8"/>
<dbReference type="SUPFAM" id="SSF47384">
    <property type="entry name" value="Homodimeric domain of signal transducing histidine kinase"/>
    <property type="match status" value="1"/>
</dbReference>
<organism evidence="17 18">
    <name type="scientific">Leminorella richardii</name>
    <dbReference type="NCBI Taxonomy" id="158841"/>
    <lineage>
        <taxon>Bacteria</taxon>
        <taxon>Pseudomonadati</taxon>
        <taxon>Pseudomonadota</taxon>
        <taxon>Gammaproteobacteria</taxon>
        <taxon>Enterobacterales</taxon>
        <taxon>Budviciaceae</taxon>
        <taxon>Leminorella</taxon>
    </lineage>
</organism>
<keyword evidence="11 14" id="KW-1133">Transmembrane helix</keyword>
<dbReference type="InterPro" id="IPR036097">
    <property type="entry name" value="HisK_dim/P_sf"/>
</dbReference>
<dbReference type="OrthoDB" id="9804645at2"/>
<evidence type="ECO:0000256" key="7">
    <source>
        <dbReference type="ARBA" id="ARBA00022692"/>
    </source>
</evidence>
<evidence type="ECO:0000256" key="10">
    <source>
        <dbReference type="ARBA" id="ARBA00022840"/>
    </source>
</evidence>
<evidence type="ECO:0000256" key="9">
    <source>
        <dbReference type="ARBA" id="ARBA00022777"/>
    </source>
</evidence>
<proteinExistence type="predicted"/>
<evidence type="ECO:0000256" key="4">
    <source>
        <dbReference type="ARBA" id="ARBA00022475"/>
    </source>
</evidence>
<dbReference type="PANTHER" id="PTHR45528">
    <property type="entry name" value="SENSOR HISTIDINE KINASE CPXA"/>
    <property type="match status" value="1"/>
</dbReference>
<keyword evidence="13 14" id="KW-0472">Membrane</keyword>
<evidence type="ECO:0000256" key="13">
    <source>
        <dbReference type="ARBA" id="ARBA00023136"/>
    </source>
</evidence>
<keyword evidence="10" id="KW-0067">ATP-binding</keyword>
<feature type="domain" description="Histidine kinase" evidence="15">
    <location>
        <begin position="229"/>
        <end position="443"/>
    </location>
</feature>
<reference evidence="17 18" key="1">
    <citation type="submission" date="2018-06" db="EMBL/GenBank/DDBJ databases">
        <authorList>
            <consortium name="Pathogen Informatics"/>
            <person name="Doyle S."/>
        </authorList>
    </citation>
    <scope>NUCLEOTIDE SEQUENCE [LARGE SCALE GENOMIC DNA]</scope>
    <source>
        <strain evidence="17 18">NCTC12151</strain>
    </source>
</reference>
<evidence type="ECO:0000259" key="15">
    <source>
        <dbReference type="PROSITE" id="PS50109"/>
    </source>
</evidence>
<dbReference type="Gene3D" id="1.10.8.500">
    <property type="entry name" value="HAMP domain in histidine kinase"/>
    <property type="match status" value="1"/>
</dbReference>
<dbReference type="EC" id="2.7.13.3" evidence="3"/>
<keyword evidence="6 17" id="KW-0808">Transferase</keyword>
<dbReference type="InterPro" id="IPR003594">
    <property type="entry name" value="HATPase_dom"/>
</dbReference>
<dbReference type="Gene3D" id="3.30.565.10">
    <property type="entry name" value="Histidine kinase-like ATPase, C-terminal domain"/>
    <property type="match status" value="1"/>
</dbReference>
<dbReference type="Pfam" id="PF00672">
    <property type="entry name" value="HAMP"/>
    <property type="match status" value="1"/>
</dbReference>
<dbReference type="KEGG" id="lri:NCTC12151_01018"/>
<evidence type="ECO:0000256" key="6">
    <source>
        <dbReference type="ARBA" id="ARBA00022679"/>
    </source>
</evidence>
<dbReference type="InterPro" id="IPR004358">
    <property type="entry name" value="Sig_transdc_His_kin-like_C"/>
</dbReference>
<dbReference type="Pfam" id="PF00512">
    <property type="entry name" value="HisKA"/>
    <property type="match status" value="1"/>
</dbReference>
<dbReference type="SUPFAM" id="SSF55874">
    <property type="entry name" value="ATPase domain of HSP90 chaperone/DNA topoisomerase II/histidine kinase"/>
    <property type="match status" value="1"/>
</dbReference>
<keyword evidence="12" id="KW-0902">Two-component regulatory system</keyword>
<comment type="catalytic activity">
    <reaction evidence="1">
        <text>ATP + protein L-histidine = ADP + protein N-phospho-L-histidine.</text>
        <dbReference type="EC" id="2.7.13.3"/>
    </reaction>
</comment>
<keyword evidence="8" id="KW-0547">Nucleotide-binding</keyword>
<dbReference type="Proteomes" id="UP000249005">
    <property type="component" value="Chromosome 1"/>
</dbReference>
<dbReference type="CDD" id="cd00082">
    <property type="entry name" value="HisKA"/>
    <property type="match status" value="1"/>
</dbReference>
<evidence type="ECO:0000256" key="2">
    <source>
        <dbReference type="ARBA" id="ARBA00004651"/>
    </source>
</evidence>
<keyword evidence="5" id="KW-0597">Phosphoprotein</keyword>
<gene>
    <name evidence="17" type="primary">cpxA_2</name>
    <name evidence="17" type="ORF">NCTC12151_01018</name>
</gene>
<evidence type="ECO:0000256" key="5">
    <source>
        <dbReference type="ARBA" id="ARBA00022553"/>
    </source>
</evidence>
<evidence type="ECO:0000256" key="11">
    <source>
        <dbReference type="ARBA" id="ARBA00022989"/>
    </source>
</evidence>
<keyword evidence="7 14" id="KW-0812">Transmembrane</keyword>
<evidence type="ECO:0000256" key="12">
    <source>
        <dbReference type="ARBA" id="ARBA00023012"/>
    </source>
</evidence>